<dbReference type="GO" id="GO:0008270">
    <property type="term" value="F:zinc ion binding"/>
    <property type="evidence" value="ECO:0007669"/>
    <property type="project" value="UniProtKB-KW"/>
</dbReference>
<dbReference type="Pfam" id="PF21788">
    <property type="entry name" value="TNP-like_GBD"/>
    <property type="match status" value="1"/>
</dbReference>
<keyword evidence="2 5" id="KW-0863">Zinc-finger</keyword>
<feature type="non-terminal residue" evidence="7">
    <location>
        <position position="1"/>
    </location>
</feature>
<evidence type="ECO:0000256" key="5">
    <source>
        <dbReference type="PROSITE-ProRule" id="PRU00309"/>
    </source>
</evidence>
<reference evidence="7 8" key="1">
    <citation type="submission" date="2019-08" db="EMBL/GenBank/DDBJ databases">
        <title>Whole genome of Aphis craccivora.</title>
        <authorList>
            <person name="Voronova N.V."/>
            <person name="Shulinski R.S."/>
            <person name="Bandarenka Y.V."/>
            <person name="Zhorov D.G."/>
            <person name="Warner D."/>
        </authorList>
    </citation>
    <scope>NUCLEOTIDE SEQUENCE [LARGE SCALE GENOMIC DNA]</scope>
    <source>
        <strain evidence="7">180601</strain>
        <tissue evidence="7">Whole Body</tissue>
    </source>
</reference>
<evidence type="ECO:0000256" key="1">
    <source>
        <dbReference type="ARBA" id="ARBA00022723"/>
    </source>
</evidence>
<evidence type="ECO:0000256" key="3">
    <source>
        <dbReference type="ARBA" id="ARBA00022833"/>
    </source>
</evidence>
<keyword evidence="8" id="KW-1185">Reference proteome</keyword>
<dbReference type="OrthoDB" id="6616029at2759"/>
<dbReference type="Pfam" id="PF21789">
    <property type="entry name" value="TNP-like_RNaseH_C"/>
    <property type="match status" value="1"/>
</dbReference>
<protein>
    <submittedName>
        <fullName evidence="7">THAP-type domain-containing protein</fullName>
    </submittedName>
</protein>
<dbReference type="InterPro" id="IPR006612">
    <property type="entry name" value="THAP_Znf"/>
</dbReference>
<comment type="caution">
    <text evidence="7">The sequence shown here is derived from an EMBL/GenBank/DDBJ whole genome shotgun (WGS) entry which is preliminary data.</text>
</comment>
<feature type="domain" description="THAP-type" evidence="6">
    <location>
        <begin position="1"/>
        <end position="68"/>
    </location>
</feature>
<evidence type="ECO:0000256" key="4">
    <source>
        <dbReference type="ARBA" id="ARBA00023125"/>
    </source>
</evidence>
<dbReference type="Pfam" id="PF05485">
    <property type="entry name" value="THAP"/>
    <property type="match status" value="1"/>
</dbReference>
<proteinExistence type="predicted"/>
<dbReference type="InterPro" id="IPR048366">
    <property type="entry name" value="TNP-like_GBD"/>
</dbReference>
<dbReference type="PANTHER" id="PTHR47577">
    <property type="entry name" value="THAP DOMAIN-CONTAINING PROTEIN 6"/>
    <property type="match status" value="1"/>
</dbReference>
<dbReference type="Proteomes" id="UP000478052">
    <property type="component" value="Unassembled WGS sequence"/>
</dbReference>
<keyword evidence="3" id="KW-0862">Zinc</keyword>
<evidence type="ECO:0000313" key="7">
    <source>
        <dbReference type="EMBL" id="KAF0729631.1"/>
    </source>
</evidence>
<dbReference type="Pfam" id="PF21787">
    <property type="entry name" value="TNP-like_RNaseH_N"/>
    <property type="match status" value="1"/>
</dbReference>
<dbReference type="PROSITE" id="PS50950">
    <property type="entry name" value="ZF_THAP"/>
    <property type="match status" value="1"/>
</dbReference>
<name>A0A6G0WQH6_APHCR</name>
<dbReference type="AlphaFoldDB" id="A0A6G0WQH6"/>
<dbReference type="PANTHER" id="PTHR47577:SF2">
    <property type="entry name" value="THAP DOMAIN CONTAINING 9"/>
    <property type="match status" value="1"/>
</dbReference>
<accession>A0A6G0WQH6</accession>
<dbReference type="InterPro" id="IPR048365">
    <property type="entry name" value="TNP-like_RNaseH_N"/>
</dbReference>
<dbReference type="GO" id="GO:0003677">
    <property type="term" value="F:DNA binding"/>
    <property type="evidence" value="ECO:0007669"/>
    <property type="project" value="UniProtKB-UniRule"/>
</dbReference>
<gene>
    <name evidence="7" type="ORF">FWK35_00028994</name>
</gene>
<evidence type="ECO:0000256" key="2">
    <source>
        <dbReference type="ARBA" id="ARBA00022771"/>
    </source>
</evidence>
<dbReference type="InterPro" id="IPR048367">
    <property type="entry name" value="TNP-like_RNaseH_C"/>
</dbReference>
<sequence>GTSHRFPNPQKNLFMFKKWMDVIGNDDFKDMESSVIYEKRRVCSNHFSQDNFSPGTKVINRNAFPHLHMANQSATDSVMPIPIHTSCMSTNLNISGIEELNESTGATEYNIQSSTVDLIYNGSVPDSEIAFSSGSAACLKSGSYKPGLLHKIDQMTTAAKIFTKLQLRETKNKPKGRRFTLDEKLLSLSLYKQSPKSYRLLCKMFVLPCKRTLSTMMSLIPISTGIDQRLLNVLKINVQKLKPQHRFCSIVFDEVNLNPNLNFNNSEGRIYGFEDNGSTQTQKFADHGLVFMVRGIVKNFKQPICYSLCKSTTYRYDLANQIREVVRAVHSTGLNIISSICDQGATNTAAINILMNDTKARYLRKNESFCSDFYEIECETNSHNNLVKIFHLYDTPHLLKGIRNNLLTKNVIFNVDGEKLAQWSDLVKLYELDSNIQDVKMLPRLTRQHVIPTEIPKMKVRNAAQVFSQRVSSIMAFLGTQNILGDTAGDTAKFCLFFDKLFDSVNGNFDKVIDGKIYRSGVKKNSPHHKLWEESLKVLSTMKFVNPSTNKPCTPLPPTLKNWIKTIKSFQNIFKTLNDNNIKVLLPRHLNQDALENLFGAIRALGYRNNNPTCEMFSSAYKTLLLNNLMSAHSPGSNCEEDFSGGCLTSYQTLFETYTNCEANTIEREIEERVADGLPKKFVDNDYNLKLLGNQTQNYIAGYIVKKLNSVLFKNCRICLNEICSKGSNDHQLIQARDYKHNGKYLLKYPNYNFCMLVQNVINIISHNLPNICHQKNLKIELINVIEEKVDIKYITSCPDHKLMFPQKFVNFAAKLMVHNWCTQINRILSGQINLSKNESDKIKINAFERYKLFSKKKRSS</sequence>
<keyword evidence="4 5" id="KW-0238">DNA-binding</keyword>
<evidence type="ECO:0000313" key="8">
    <source>
        <dbReference type="Proteomes" id="UP000478052"/>
    </source>
</evidence>
<evidence type="ECO:0000259" key="6">
    <source>
        <dbReference type="PROSITE" id="PS50950"/>
    </source>
</evidence>
<organism evidence="7 8">
    <name type="scientific">Aphis craccivora</name>
    <name type="common">Cowpea aphid</name>
    <dbReference type="NCBI Taxonomy" id="307492"/>
    <lineage>
        <taxon>Eukaryota</taxon>
        <taxon>Metazoa</taxon>
        <taxon>Ecdysozoa</taxon>
        <taxon>Arthropoda</taxon>
        <taxon>Hexapoda</taxon>
        <taxon>Insecta</taxon>
        <taxon>Pterygota</taxon>
        <taxon>Neoptera</taxon>
        <taxon>Paraneoptera</taxon>
        <taxon>Hemiptera</taxon>
        <taxon>Sternorrhyncha</taxon>
        <taxon>Aphidomorpha</taxon>
        <taxon>Aphidoidea</taxon>
        <taxon>Aphididae</taxon>
        <taxon>Aphidini</taxon>
        <taxon>Aphis</taxon>
        <taxon>Aphis</taxon>
    </lineage>
</organism>
<dbReference type="EMBL" id="VUJU01008517">
    <property type="protein sequence ID" value="KAF0729631.1"/>
    <property type="molecule type" value="Genomic_DNA"/>
</dbReference>
<dbReference type="SUPFAM" id="SSF57716">
    <property type="entry name" value="Glucocorticoid receptor-like (DNA-binding domain)"/>
    <property type="match status" value="1"/>
</dbReference>
<keyword evidence="1" id="KW-0479">Metal-binding</keyword>